<dbReference type="GO" id="GO:0051301">
    <property type="term" value="P:cell division"/>
    <property type="evidence" value="ECO:0007669"/>
    <property type="project" value="UniProtKB-KW"/>
</dbReference>
<evidence type="ECO:0000256" key="6">
    <source>
        <dbReference type="ARBA" id="ARBA00022692"/>
    </source>
</evidence>
<evidence type="ECO:0000256" key="7">
    <source>
        <dbReference type="ARBA" id="ARBA00022989"/>
    </source>
</evidence>
<dbReference type="OrthoDB" id="9813411at2"/>
<dbReference type="RefSeq" id="WP_022600039.1">
    <property type="nucleotide sequence ID" value="NZ_KI440780.1"/>
</dbReference>
<evidence type="ECO:0000313" key="14">
    <source>
        <dbReference type="EMBL" id="RKT59028.1"/>
    </source>
</evidence>
<feature type="transmembrane region" description="Helical" evidence="11">
    <location>
        <begin position="20"/>
        <end position="41"/>
    </location>
</feature>
<feature type="domain" description="ABC3 transporter permease C-terminal" evidence="12">
    <location>
        <begin position="170"/>
        <end position="285"/>
    </location>
</feature>
<dbReference type="InterPro" id="IPR004513">
    <property type="entry name" value="FtsX"/>
</dbReference>
<dbReference type="PIRSF" id="PIRSF003097">
    <property type="entry name" value="FtsX"/>
    <property type="match status" value="1"/>
</dbReference>
<evidence type="ECO:0000313" key="15">
    <source>
        <dbReference type="Proteomes" id="UP000269493"/>
    </source>
</evidence>
<dbReference type="Gene3D" id="3.30.70.3040">
    <property type="match status" value="1"/>
</dbReference>
<keyword evidence="9 10" id="KW-0131">Cell cycle</keyword>
<feature type="transmembrane region" description="Helical" evidence="11">
    <location>
        <begin position="163"/>
        <end position="182"/>
    </location>
</feature>
<protein>
    <recommendedName>
        <fullName evidence="3 10">Cell division protein FtsX</fullName>
    </recommendedName>
</protein>
<proteinExistence type="inferred from homology"/>
<comment type="caution">
    <text evidence="14">The sequence shown here is derived from an EMBL/GenBank/DDBJ whole genome shotgun (WGS) entry which is preliminary data.</text>
</comment>
<evidence type="ECO:0000256" key="5">
    <source>
        <dbReference type="ARBA" id="ARBA00022618"/>
    </source>
</evidence>
<sequence length="293" mass="33085">MSESKSGRHITFFNARLTSTISISLVLFILGIVVLMGILATRLSMYVKENMGFSIVLKENVTESQVKKLQKKLDIAPYVRATQYISKEDALKELEVELGENPKDLLGFNPLQASIEVKLRSDYAHPDSLVWIEKGLRKGTVAIDDIVYQKDLIQLVNDNIRRISFMLLGLAVVLMLISFALISNTIRLGAYSKRFIIHTMKLVGATPAFIRKPFIISNIINGIIGAFIAMALLSGCVYYLLTEFDNLYTLIDISSLFWVFVIVLLLGVVLTAISAWFAVNRYIRMDRDNLYYV</sequence>
<evidence type="ECO:0000256" key="1">
    <source>
        <dbReference type="ARBA" id="ARBA00004651"/>
    </source>
</evidence>
<keyword evidence="5 10" id="KW-0132">Cell division</keyword>
<evidence type="ECO:0000256" key="3">
    <source>
        <dbReference type="ARBA" id="ARBA00021907"/>
    </source>
</evidence>
<comment type="subcellular location">
    <subcellularLocation>
        <location evidence="1">Cell membrane</location>
        <topology evidence="1">Multi-pass membrane protein</topology>
    </subcellularLocation>
</comment>
<accession>A0A495WGR9</accession>
<evidence type="ECO:0000256" key="8">
    <source>
        <dbReference type="ARBA" id="ARBA00023136"/>
    </source>
</evidence>
<comment type="similarity">
    <text evidence="2 10">Belongs to the ABC-4 integral membrane protein family. FtsX subfamily.</text>
</comment>
<dbReference type="Pfam" id="PF02687">
    <property type="entry name" value="FtsX"/>
    <property type="match status" value="1"/>
</dbReference>
<organism evidence="14 15">
    <name type="scientific">Coprobacter fastidiosus NSB1 = JCM 33896</name>
    <dbReference type="NCBI Taxonomy" id="1349822"/>
    <lineage>
        <taxon>Bacteria</taxon>
        <taxon>Pseudomonadati</taxon>
        <taxon>Bacteroidota</taxon>
        <taxon>Bacteroidia</taxon>
        <taxon>Bacteroidales</taxon>
        <taxon>Barnesiellaceae</taxon>
        <taxon>Coprobacter</taxon>
    </lineage>
</organism>
<keyword evidence="4 10" id="KW-1003">Cell membrane</keyword>
<dbReference type="InterPro" id="IPR003838">
    <property type="entry name" value="ABC3_permease_C"/>
</dbReference>
<dbReference type="AlphaFoldDB" id="A0A495WGR9"/>
<name>A0A495WGR9_9BACT</name>
<dbReference type="InterPro" id="IPR040690">
    <property type="entry name" value="FtsX_ECD"/>
</dbReference>
<evidence type="ECO:0000256" key="4">
    <source>
        <dbReference type="ARBA" id="ARBA00022475"/>
    </source>
</evidence>
<dbReference type="Proteomes" id="UP000269493">
    <property type="component" value="Unassembled WGS sequence"/>
</dbReference>
<dbReference type="Pfam" id="PF18075">
    <property type="entry name" value="FtsX_ECD"/>
    <property type="match status" value="1"/>
</dbReference>
<dbReference type="GO" id="GO:0005886">
    <property type="term" value="C:plasma membrane"/>
    <property type="evidence" value="ECO:0007669"/>
    <property type="project" value="UniProtKB-SubCell"/>
</dbReference>
<evidence type="ECO:0000256" key="9">
    <source>
        <dbReference type="ARBA" id="ARBA00023306"/>
    </source>
</evidence>
<evidence type="ECO:0000259" key="13">
    <source>
        <dbReference type="Pfam" id="PF18075"/>
    </source>
</evidence>
<dbReference type="EMBL" id="RBXN01000003">
    <property type="protein sequence ID" value="RKT59028.1"/>
    <property type="molecule type" value="Genomic_DNA"/>
</dbReference>
<dbReference type="PANTHER" id="PTHR47755">
    <property type="entry name" value="CELL DIVISION PROTEIN FTSX"/>
    <property type="match status" value="1"/>
</dbReference>
<keyword evidence="6 11" id="KW-0812">Transmembrane</keyword>
<feature type="domain" description="FtsX extracellular" evidence="13">
    <location>
        <begin position="54"/>
        <end position="127"/>
    </location>
</feature>
<evidence type="ECO:0000256" key="10">
    <source>
        <dbReference type="PIRNR" id="PIRNR003097"/>
    </source>
</evidence>
<keyword evidence="15" id="KW-1185">Reference proteome</keyword>
<feature type="transmembrane region" description="Helical" evidence="11">
    <location>
        <begin position="222"/>
        <end position="241"/>
    </location>
</feature>
<reference evidence="14 15" key="1">
    <citation type="submission" date="2018-10" db="EMBL/GenBank/DDBJ databases">
        <title>Genomic Encyclopedia of Archaeal and Bacterial Type Strains, Phase II (KMG-II): from individual species to whole genera.</title>
        <authorList>
            <person name="Goeker M."/>
        </authorList>
    </citation>
    <scope>NUCLEOTIDE SEQUENCE [LARGE SCALE GENOMIC DNA]</scope>
    <source>
        <strain evidence="14 15">NSB1</strain>
    </source>
</reference>
<evidence type="ECO:0000256" key="2">
    <source>
        <dbReference type="ARBA" id="ARBA00007379"/>
    </source>
</evidence>
<evidence type="ECO:0000259" key="12">
    <source>
        <dbReference type="Pfam" id="PF02687"/>
    </source>
</evidence>
<dbReference type="PANTHER" id="PTHR47755:SF1">
    <property type="entry name" value="CELL DIVISION PROTEIN FTSX"/>
    <property type="match status" value="1"/>
</dbReference>
<evidence type="ECO:0000256" key="11">
    <source>
        <dbReference type="SAM" id="Phobius"/>
    </source>
</evidence>
<keyword evidence="7 11" id="KW-1133">Transmembrane helix</keyword>
<gene>
    <name evidence="14" type="ORF">BC742_1167</name>
</gene>
<keyword evidence="8 10" id="KW-0472">Membrane</keyword>
<feature type="transmembrane region" description="Helical" evidence="11">
    <location>
        <begin position="256"/>
        <end position="279"/>
    </location>
</feature>